<reference evidence="9" key="1">
    <citation type="journal article" date="2008" name="PLoS ONE">
        <title>Survival in nuclear waste, extreme resistance, and potential applications gleaned from the genome sequence of Kineococcus radiotolerans SRS30216.</title>
        <authorList>
            <person name="Bagwell C.E."/>
            <person name="Bhat S."/>
            <person name="Hawkins G.M."/>
            <person name="Smith B.W."/>
            <person name="Biswas T."/>
            <person name="Hoover T.R."/>
            <person name="Saunders E."/>
            <person name="Han C.S."/>
            <person name="Tsodikov O.V."/>
            <person name="Shimkets L.J."/>
        </authorList>
    </citation>
    <scope>NUCLEOTIDE SEQUENCE [LARGE SCALE GENOMIC DNA]</scope>
    <source>
        <strain evidence="9">ATCC BAA-149 / DSM 14245 / SRS30216</strain>
    </source>
</reference>
<dbReference type="GO" id="GO:0006825">
    <property type="term" value="P:copper ion transport"/>
    <property type="evidence" value="ECO:0007669"/>
    <property type="project" value="InterPro"/>
</dbReference>
<comment type="subcellular location">
    <subcellularLocation>
        <location evidence="1">Cell envelope</location>
    </subcellularLocation>
</comment>
<keyword evidence="4" id="KW-0186">Copper</keyword>
<dbReference type="RefSeq" id="WP_012002018.1">
    <property type="nucleotide sequence ID" value="NC_009806.1"/>
</dbReference>
<dbReference type="HOGENOM" id="CLU_087859_0_1_11"/>
<dbReference type="GO" id="GO:0030313">
    <property type="term" value="C:cell envelope"/>
    <property type="evidence" value="ECO:0007669"/>
    <property type="project" value="UniProtKB-SubCell"/>
</dbReference>
<dbReference type="SUPFAM" id="SSF81296">
    <property type="entry name" value="E set domains"/>
    <property type="match status" value="1"/>
</dbReference>
<feature type="compositionally biased region" description="Low complexity" evidence="5">
    <location>
        <begin position="159"/>
        <end position="207"/>
    </location>
</feature>
<dbReference type="EMBL" id="CP000751">
    <property type="protein sequence ID" value="ABS06004.1"/>
    <property type="molecule type" value="Genomic_DNA"/>
</dbReference>
<sequence length="241" mass="23402">MPFLAGLKRLPDAPPRPGGRARRVSGTAATRVVGSAVGVLAGAVVGLGVPVLLAGPAAAHDRLVSSIPAEGATVDVAPATVQLTMSAELVSLGAQVQVSGPSGVVSTGQAQVDGTTITQAVTPASPAGTYEVQWRVTSSDGHPISGSFGFTATAAPTPAAVATSTMTPPSTSPTPSATSSSTSPTSPAASPTTSTSSTPSTDSVASTNSGTSTALLLGAVALALAVIAGVVVALTRRRRRS</sequence>
<dbReference type="KEGG" id="kra:Krad_4545"/>
<dbReference type="OrthoDB" id="5242236at2"/>
<dbReference type="InterPro" id="IPR007348">
    <property type="entry name" value="CopC_dom"/>
</dbReference>
<dbReference type="PANTHER" id="PTHR34820">
    <property type="entry name" value="INNER MEMBRANE PROTEIN YEBZ"/>
    <property type="match status" value="1"/>
</dbReference>
<dbReference type="GO" id="GO:0046688">
    <property type="term" value="P:response to copper ion"/>
    <property type="evidence" value="ECO:0007669"/>
    <property type="project" value="InterPro"/>
</dbReference>
<evidence type="ECO:0000256" key="6">
    <source>
        <dbReference type="SAM" id="Phobius"/>
    </source>
</evidence>
<feature type="domain" description="CopC" evidence="7">
    <location>
        <begin position="60"/>
        <end position="151"/>
    </location>
</feature>
<evidence type="ECO:0000313" key="9">
    <source>
        <dbReference type="Proteomes" id="UP000001116"/>
    </source>
</evidence>
<keyword evidence="6" id="KW-0472">Membrane</keyword>
<proteinExistence type="predicted"/>
<evidence type="ECO:0000256" key="3">
    <source>
        <dbReference type="ARBA" id="ARBA00022729"/>
    </source>
</evidence>
<accession>A6WGR5</accession>
<feature type="transmembrane region" description="Helical" evidence="6">
    <location>
        <begin position="32"/>
        <end position="53"/>
    </location>
</feature>
<keyword evidence="9" id="KW-1185">Reference proteome</keyword>
<keyword evidence="6" id="KW-1133">Transmembrane helix</keyword>
<evidence type="ECO:0000256" key="5">
    <source>
        <dbReference type="SAM" id="MobiDB-lite"/>
    </source>
</evidence>
<organism evidence="8 9">
    <name type="scientific">Kineococcus radiotolerans (strain ATCC BAA-149 / DSM 14245 / SRS30216)</name>
    <dbReference type="NCBI Taxonomy" id="266940"/>
    <lineage>
        <taxon>Bacteria</taxon>
        <taxon>Bacillati</taxon>
        <taxon>Actinomycetota</taxon>
        <taxon>Actinomycetes</taxon>
        <taxon>Kineosporiales</taxon>
        <taxon>Kineosporiaceae</taxon>
        <taxon>Kineococcus</taxon>
    </lineage>
</organism>
<dbReference type="Gene3D" id="2.60.40.1220">
    <property type="match status" value="1"/>
</dbReference>
<dbReference type="InterPro" id="IPR032694">
    <property type="entry name" value="CopC/D"/>
</dbReference>
<keyword evidence="3" id="KW-0732">Signal</keyword>
<evidence type="ECO:0000256" key="1">
    <source>
        <dbReference type="ARBA" id="ARBA00004196"/>
    </source>
</evidence>
<feature type="region of interest" description="Disordered" evidence="5">
    <location>
        <begin position="1"/>
        <end position="25"/>
    </location>
</feature>
<evidence type="ECO:0000256" key="4">
    <source>
        <dbReference type="ARBA" id="ARBA00023008"/>
    </source>
</evidence>
<dbReference type="Proteomes" id="UP000001116">
    <property type="component" value="Plasmid pKRAD01"/>
</dbReference>
<gene>
    <name evidence="8" type="ordered locus">Krad_4545</name>
</gene>
<dbReference type="AlphaFoldDB" id="A6WGR5"/>
<dbReference type="InterPro" id="IPR014756">
    <property type="entry name" value="Ig_E-set"/>
</dbReference>
<keyword evidence="8" id="KW-0614">Plasmid</keyword>
<geneLocation type="plasmid" evidence="8 9">
    <name>pKRAD01</name>
</geneLocation>
<dbReference type="InterPro" id="IPR014755">
    <property type="entry name" value="Cu-Rt/internalin_Ig-like"/>
</dbReference>
<evidence type="ECO:0000313" key="8">
    <source>
        <dbReference type="EMBL" id="ABS06004.1"/>
    </source>
</evidence>
<evidence type="ECO:0000259" key="7">
    <source>
        <dbReference type="Pfam" id="PF04234"/>
    </source>
</evidence>
<dbReference type="Pfam" id="PF04234">
    <property type="entry name" value="CopC"/>
    <property type="match status" value="1"/>
</dbReference>
<dbReference type="PANTHER" id="PTHR34820:SF4">
    <property type="entry name" value="INNER MEMBRANE PROTEIN YEBZ"/>
    <property type="match status" value="1"/>
</dbReference>
<keyword evidence="2" id="KW-0479">Metal-binding</keyword>
<evidence type="ECO:0000256" key="2">
    <source>
        <dbReference type="ARBA" id="ARBA00022723"/>
    </source>
</evidence>
<dbReference type="GO" id="GO:0042597">
    <property type="term" value="C:periplasmic space"/>
    <property type="evidence" value="ECO:0007669"/>
    <property type="project" value="InterPro"/>
</dbReference>
<name>A6WGR5_KINRD</name>
<dbReference type="GO" id="GO:0005507">
    <property type="term" value="F:copper ion binding"/>
    <property type="evidence" value="ECO:0007669"/>
    <property type="project" value="InterPro"/>
</dbReference>
<keyword evidence="6" id="KW-0812">Transmembrane</keyword>
<protein>
    <submittedName>
        <fullName evidence="8">Copper resistance protein CopC</fullName>
    </submittedName>
</protein>
<dbReference type="GO" id="GO:0005886">
    <property type="term" value="C:plasma membrane"/>
    <property type="evidence" value="ECO:0007669"/>
    <property type="project" value="TreeGrafter"/>
</dbReference>
<feature type="region of interest" description="Disordered" evidence="5">
    <location>
        <begin position="159"/>
        <end position="209"/>
    </location>
</feature>
<feature type="transmembrane region" description="Helical" evidence="6">
    <location>
        <begin position="214"/>
        <end position="235"/>
    </location>
</feature>